<dbReference type="EMBL" id="SGPL01000173">
    <property type="protein sequence ID" value="THH16137.1"/>
    <property type="molecule type" value="Genomic_DNA"/>
</dbReference>
<feature type="compositionally biased region" description="Polar residues" evidence="1">
    <location>
        <begin position="1"/>
        <end position="27"/>
    </location>
</feature>
<evidence type="ECO:0000313" key="3">
    <source>
        <dbReference type="Proteomes" id="UP000310158"/>
    </source>
</evidence>
<feature type="compositionally biased region" description="Acidic residues" evidence="1">
    <location>
        <begin position="233"/>
        <end position="243"/>
    </location>
</feature>
<keyword evidence="3" id="KW-1185">Reference proteome</keyword>
<dbReference type="AlphaFoldDB" id="A0A4S4LVM6"/>
<evidence type="ECO:0000313" key="2">
    <source>
        <dbReference type="EMBL" id="THH16137.1"/>
    </source>
</evidence>
<feature type="compositionally biased region" description="Acidic residues" evidence="1">
    <location>
        <begin position="194"/>
        <end position="206"/>
    </location>
</feature>
<organism evidence="2 3">
    <name type="scientific">Bondarzewia mesenterica</name>
    <dbReference type="NCBI Taxonomy" id="1095465"/>
    <lineage>
        <taxon>Eukaryota</taxon>
        <taxon>Fungi</taxon>
        <taxon>Dikarya</taxon>
        <taxon>Basidiomycota</taxon>
        <taxon>Agaricomycotina</taxon>
        <taxon>Agaricomycetes</taxon>
        <taxon>Russulales</taxon>
        <taxon>Bondarzewiaceae</taxon>
        <taxon>Bondarzewia</taxon>
    </lineage>
</organism>
<dbReference type="OrthoDB" id="2755069at2759"/>
<feature type="region of interest" description="Disordered" evidence="1">
    <location>
        <begin position="1"/>
        <end position="40"/>
    </location>
</feature>
<accession>A0A4S4LVM6</accession>
<comment type="caution">
    <text evidence="2">The sequence shown here is derived from an EMBL/GenBank/DDBJ whole genome shotgun (WGS) entry which is preliminary data.</text>
</comment>
<sequence length="243" mass="27498">MALTSTHKVQKATSKSRDGNQNQSALTNPKAIKPTSKKMTMKDMQAAMEWLKGEPRLVPLAKRAEKEKRKAELQAVDELIPKPKGKMFIVKKMQMDDDRQKYKSIQHQLRELSIQAGFDFNKTFTEQGHDKRNKLYKAAREQIPELKRYVNDWATIEIVKQFVNNRRKWDSKKGRGHSASASRCREGELQTINEIEDDEEQEEAEDVAVSQKSAEGSADEAQDEASGGAASLSEDEDNGDGDD</sequence>
<evidence type="ECO:0000256" key="1">
    <source>
        <dbReference type="SAM" id="MobiDB-lite"/>
    </source>
</evidence>
<feature type="region of interest" description="Disordered" evidence="1">
    <location>
        <begin position="169"/>
        <end position="243"/>
    </location>
</feature>
<protein>
    <submittedName>
        <fullName evidence="2">Uncharacterized protein</fullName>
    </submittedName>
</protein>
<gene>
    <name evidence="2" type="ORF">EW146_g4450</name>
</gene>
<dbReference type="Proteomes" id="UP000310158">
    <property type="component" value="Unassembled WGS sequence"/>
</dbReference>
<name>A0A4S4LVM6_9AGAM</name>
<reference evidence="2 3" key="1">
    <citation type="submission" date="2019-02" db="EMBL/GenBank/DDBJ databases">
        <title>Genome sequencing of the rare red list fungi Bondarzewia mesenterica.</title>
        <authorList>
            <person name="Buettner E."/>
            <person name="Kellner H."/>
        </authorList>
    </citation>
    <scope>NUCLEOTIDE SEQUENCE [LARGE SCALE GENOMIC DNA]</scope>
    <source>
        <strain evidence="2 3">DSM 108281</strain>
    </source>
</reference>
<proteinExistence type="predicted"/>